<keyword evidence="3" id="KW-1185">Reference proteome</keyword>
<keyword evidence="1" id="KW-1133">Transmembrane helix</keyword>
<reference evidence="2" key="1">
    <citation type="journal article" date="2020" name="Stud. Mycol.">
        <title>101 Dothideomycetes genomes: a test case for predicting lifestyles and emergence of pathogens.</title>
        <authorList>
            <person name="Haridas S."/>
            <person name="Albert R."/>
            <person name="Binder M."/>
            <person name="Bloem J."/>
            <person name="Labutti K."/>
            <person name="Salamov A."/>
            <person name="Andreopoulos B."/>
            <person name="Baker S."/>
            <person name="Barry K."/>
            <person name="Bills G."/>
            <person name="Bluhm B."/>
            <person name="Cannon C."/>
            <person name="Castanera R."/>
            <person name="Culley D."/>
            <person name="Daum C."/>
            <person name="Ezra D."/>
            <person name="Gonzalez J."/>
            <person name="Henrissat B."/>
            <person name="Kuo A."/>
            <person name="Liang C."/>
            <person name="Lipzen A."/>
            <person name="Lutzoni F."/>
            <person name="Magnuson J."/>
            <person name="Mondo S."/>
            <person name="Nolan M."/>
            <person name="Ohm R."/>
            <person name="Pangilinan J."/>
            <person name="Park H.-J."/>
            <person name="Ramirez L."/>
            <person name="Alfaro M."/>
            <person name="Sun H."/>
            <person name="Tritt A."/>
            <person name="Yoshinaga Y."/>
            <person name="Zwiers L.-H."/>
            <person name="Turgeon B."/>
            <person name="Goodwin S."/>
            <person name="Spatafora J."/>
            <person name="Crous P."/>
            <person name="Grigoriev I."/>
        </authorList>
    </citation>
    <scope>NUCLEOTIDE SEQUENCE</scope>
    <source>
        <strain evidence="2">CBS 109.77</strain>
    </source>
</reference>
<feature type="transmembrane region" description="Helical" evidence="1">
    <location>
        <begin position="136"/>
        <end position="156"/>
    </location>
</feature>
<feature type="transmembrane region" description="Helical" evidence="1">
    <location>
        <begin position="62"/>
        <end position="86"/>
    </location>
</feature>
<evidence type="ECO:0000313" key="3">
    <source>
        <dbReference type="Proteomes" id="UP000799757"/>
    </source>
</evidence>
<dbReference type="AlphaFoldDB" id="A0A6A6X115"/>
<proteinExistence type="predicted"/>
<gene>
    <name evidence="2" type="ORF">K505DRAFT_340767</name>
</gene>
<organism evidence="2 3">
    <name type="scientific">Melanomma pulvis-pyrius CBS 109.77</name>
    <dbReference type="NCBI Taxonomy" id="1314802"/>
    <lineage>
        <taxon>Eukaryota</taxon>
        <taxon>Fungi</taxon>
        <taxon>Dikarya</taxon>
        <taxon>Ascomycota</taxon>
        <taxon>Pezizomycotina</taxon>
        <taxon>Dothideomycetes</taxon>
        <taxon>Pleosporomycetidae</taxon>
        <taxon>Pleosporales</taxon>
        <taxon>Melanommataceae</taxon>
        <taxon>Melanomma</taxon>
    </lineage>
</organism>
<sequence length="182" mass="20377">MSEEVDDSPRAKELLGTTKDISWDISWDIRKIPHPWNLPHVRYDEEEKLPDSEDKNWVTSKLIALLLFGAWTWWLVVGISYLHLGLEQPSPLLAWAENPRVSPNSILATAGLSCGIILYLACVMMVYRARCMNKKVAALTPFSTVCITVSAALLGATRNETLFVFLPLGLNTALTCSQWSET</sequence>
<evidence type="ECO:0000313" key="2">
    <source>
        <dbReference type="EMBL" id="KAF2790046.1"/>
    </source>
</evidence>
<evidence type="ECO:0000256" key="1">
    <source>
        <dbReference type="SAM" id="Phobius"/>
    </source>
</evidence>
<dbReference type="Proteomes" id="UP000799757">
    <property type="component" value="Unassembled WGS sequence"/>
</dbReference>
<accession>A0A6A6X115</accession>
<feature type="transmembrane region" description="Helical" evidence="1">
    <location>
        <begin position="106"/>
        <end position="127"/>
    </location>
</feature>
<dbReference type="EMBL" id="MU002097">
    <property type="protein sequence ID" value="KAF2790046.1"/>
    <property type="molecule type" value="Genomic_DNA"/>
</dbReference>
<name>A0A6A6X115_9PLEO</name>
<keyword evidence="1" id="KW-0472">Membrane</keyword>
<protein>
    <submittedName>
        <fullName evidence="2">Uncharacterized protein</fullName>
    </submittedName>
</protein>
<keyword evidence="1" id="KW-0812">Transmembrane</keyword>